<protein>
    <submittedName>
        <fullName evidence="1">Uncharacterized protein</fullName>
    </submittedName>
</protein>
<organism evidence="1 2">
    <name type="scientific">Rozella allomycis (strain CSF55)</name>
    <dbReference type="NCBI Taxonomy" id="988480"/>
    <lineage>
        <taxon>Eukaryota</taxon>
        <taxon>Fungi</taxon>
        <taxon>Fungi incertae sedis</taxon>
        <taxon>Cryptomycota</taxon>
        <taxon>Cryptomycota incertae sedis</taxon>
        <taxon>Rozella</taxon>
    </lineage>
</organism>
<dbReference type="EMBL" id="ML006010">
    <property type="protein sequence ID" value="RKP17133.1"/>
    <property type="molecule type" value="Genomic_DNA"/>
</dbReference>
<dbReference type="Proteomes" id="UP000281549">
    <property type="component" value="Unassembled WGS sequence"/>
</dbReference>
<evidence type="ECO:0000313" key="1">
    <source>
        <dbReference type="EMBL" id="RKP17133.1"/>
    </source>
</evidence>
<gene>
    <name evidence="1" type="ORF">ROZALSC1DRAFT_24513</name>
</gene>
<dbReference type="AlphaFoldDB" id="A0A4P9YCM8"/>
<evidence type="ECO:0000313" key="2">
    <source>
        <dbReference type="Proteomes" id="UP000281549"/>
    </source>
</evidence>
<accession>A0A4P9YCM8</accession>
<name>A0A4P9YCM8_ROZAC</name>
<reference evidence="2" key="1">
    <citation type="journal article" date="2018" name="Nat. Microbiol.">
        <title>Leveraging single-cell genomics to expand the fungal tree of life.</title>
        <authorList>
            <person name="Ahrendt S.R."/>
            <person name="Quandt C.A."/>
            <person name="Ciobanu D."/>
            <person name="Clum A."/>
            <person name="Salamov A."/>
            <person name="Andreopoulos B."/>
            <person name="Cheng J.F."/>
            <person name="Woyke T."/>
            <person name="Pelin A."/>
            <person name="Henrissat B."/>
            <person name="Reynolds N.K."/>
            <person name="Benny G.L."/>
            <person name="Smith M.E."/>
            <person name="James T.Y."/>
            <person name="Grigoriev I.V."/>
        </authorList>
    </citation>
    <scope>NUCLEOTIDE SEQUENCE [LARGE SCALE GENOMIC DNA]</scope>
    <source>
        <strain evidence="2">CSF55</strain>
    </source>
</reference>
<feature type="non-terminal residue" evidence="1">
    <location>
        <position position="1"/>
    </location>
</feature>
<proteinExistence type="predicted"/>
<sequence length="186" mass="21708">QVVREEQSRISRDIVENSELRKSQFFKNPVPKGKASCAGKLKKYFGKPINCPWNYDSGYVLKEKNNFQLLSPCDFKCGLIATVTVPRADMSGVIQTNFDFEKRIAISKVLLTFFSPFYWVNFKRYLYKRFLWLQFKSAALKPFGVFIQSFKCLHYSATSGHDMKFLRRFLEGSAKSYSEREKEAQD</sequence>